<dbReference type="Pfam" id="PF22564">
    <property type="entry name" value="HAAS"/>
    <property type="match status" value="1"/>
</dbReference>
<keyword evidence="3" id="KW-1185">Reference proteome</keyword>
<keyword evidence="1" id="KW-0472">Membrane</keyword>
<name>A0ABR8ZIU8_9LACO</name>
<comment type="caution">
    <text evidence="2">The sequence shown here is derived from an EMBL/GenBank/DDBJ whole genome shotgun (WGS) entry which is preliminary data.</text>
</comment>
<keyword evidence="1" id="KW-0812">Transmembrane</keyword>
<evidence type="ECO:0000313" key="2">
    <source>
        <dbReference type="EMBL" id="MBD8085204.1"/>
    </source>
</evidence>
<gene>
    <name evidence="2" type="ORF">HUK45_02840</name>
</gene>
<feature type="transmembrane region" description="Helical" evidence="1">
    <location>
        <begin position="125"/>
        <end position="148"/>
    </location>
</feature>
<dbReference type="EMBL" id="JABUXR010000004">
    <property type="protein sequence ID" value="MBD8085204.1"/>
    <property type="molecule type" value="Genomic_DNA"/>
</dbReference>
<organism evidence="2 3">
    <name type="scientific">Limosilactobacillus urinaemulieris</name>
    <dbReference type="NCBI Taxonomy" id="2742600"/>
    <lineage>
        <taxon>Bacteria</taxon>
        <taxon>Bacillati</taxon>
        <taxon>Bacillota</taxon>
        <taxon>Bacilli</taxon>
        <taxon>Lactobacillales</taxon>
        <taxon>Lactobacillaceae</taxon>
        <taxon>Limosilactobacillus</taxon>
    </lineage>
</organism>
<evidence type="ECO:0000256" key="1">
    <source>
        <dbReference type="SAM" id="Phobius"/>
    </source>
</evidence>
<protein>
    <submittedName>
        <fullName evidence="2">DUF1700 domain-containing protein</fullName>
    </submittedName>
</protein>
<feature type="transmembrane region" description="Helical" evidence="1">
    <location>
        <begin position="86"/>
        <end position="119"/>
    </location>
</feature>
<feature type="transmembrane region" description="Helical" evidence="1">
    <location>
        <begin position="155"/>
        <end position="179"/>
    </location>
</feature>
<dbReference type="RefSeq" id="WP_191911003.1">
    <property type="nucleotide sequence ID" value="NZ_JABUXR010000004.1"/>
</dbReference>
<keyword evidence="1" id="KW-1133">Transmembrane helix</keyword>
<sequence length="209" mass="23210">MDARQKYISELKRFLAPLTTEERTDALNFYNEYIEDAGYDNYQQIIKELGNPRQLSHKILADYSIKANNEEIKNSHTASPRSNWRVFWLVVIAIITSPITFVLSLGALIVLICALAAVFGVSVGILGTLVGLIFGSGVMIYSGIGVIAAAPMTGILYAGIGVTMIGFLLLCIPVGYWIIRWLAQAIANLAKYIYQKLLQRKAEKHEKNI</sequence>
<reference evidence="2 3" key="1">
    <citation type="submission" date="2020-06" db="EMBL/GenBank/DDBJ databases">
        <title>Limosilactobacillus sp. nov.</title>
        <authorList>
            <person name="Ksiezarek M."/>
            <person name="Goncalves Ribeiro T."/>
            <person name="Rocha J."/>
            <person name="Grosso F."/>
            <person name="Peixe L."/>
        </authorList>
    </citation>
    <scope>NUCLEOTIDE SEQUENCE [LARGE SCALE GENOMIC DNA]</scope>
    <source>
        <strain evidence="3">c9Ua_26_M</strain>
    </source>
</reference>
<dbReference type="Proteomes" id="UP000645007">
    <property type="component" value="Unassembled WGS sequence"/>
</dbReference>
<proteinExistence type="predicted"/>
<evidence type="ECO:0000313" key="3">
    <source>
        <dbReference type="Proteomes" id="UP000645007"/>
    </source>
</evidence>
<accession>A0ABR8ZIU8</accession>